<sequence>MDESMNQEGILATCSGEDVTSLEWNGTIENSSKNTLVLWGFCTGSIIRVHPCSIHV</sequence>
<name>A0A7G9YDD2_9EURY</name>
<evidence type="ECO:0000313" key="1">
    <source>
        <dbReference type="EMBL" id="QNO45183.1"/>
    </source>
</evidence>
<reference evidence="2" key="1">
    <citation type="submission" date="2020-06" db="EMBL/GenBank/DDBJ databases">
        <title>Unique genomic features of the anaerobic methanotrophic archaea.</title>
        <authorList>
            <person name="Chadwick G.L."/>
            <person name="Skennerton C.T."/>
            <person name="Laso-Perez R."/>
            <person name="Leu A.O."/>
            <person name="Speth D.R."/>
            <person name="Yu H."/>
            <person name="Morgan-Lang C."/>
            <person name="Hatzenpichler R."/>
            <person name="Goudeau D."/>
            <person name="Malmstrom R."/>
            <person name="Brazelton W.J."/>
            <person name="Woyke T."/>
            <person name="Hallam S.J."/>
            <person name="Tyson G.W."/>
            <person name="Wegener G."/>
            <person name="Boetius A."/>
            <person name="Orphan V."/>
        </authorList>
    </citation>
    <scope>NUCLEOTIDE SEQUENCE</scope>
</reference>
<evidence type="ECO:0000313" key="2">
    <source>
        <dbReference type="EMBL" id="QNO46016.1"/>
    </source>
</evidence>
<dbReference type="AlphaFoldDB" id="A0A7G9YDD2"/>
<organism evidence="2">
    <name type="scientific">Candidatus Methanogaster sp. ANME-2c ERB4</name>
    <dbReference type="NCBI Taxonomy" id="2759911"/>
    <lineage>
        <taxon>Archaea</taxon>
        <taxon>Methanobacteriati</taxon>
        <taxon>Methanobacteriota</taxon>
        <taxon>Stenosarchaea group</taxon>
        <taxon>Methanomicrobia</taxon>
        <taxon>Methanosarcinales</taxon>
        <taxon>ANME-2 cluster</taxon>
        <taxon>Candidatus Methanogasteraceae</taxon>
        <taxon>Candidatus Methanogaster</taxon>
    </lineage>
</organism>
<accession>A0A7G9YDD2</accession>
<dbReference type="EMBL" id="MT631166">
    <property type="protein sequence ID" value="QNO46016.1"/>
    <property type="molecule type" value="Genomic_DNA"/>
</dbReference>
<dbReference type="EMBL" id="MT631077">
    <property type="protein sequence ID" value="QNO45183.1"/>
    <property type="molecule type" value="Genomic_DNA"/>
</dbReference>
<gene>
    <name evidence="1" type="ORF">GMDKAGHH_00036</name>
    <name evidence="2" type="ORF">OOGCPJEC_00001</name>
</gene>
<protein>
    <submittedName>
        <fullName evidence="2">Uncharacterized protein</fullName>
    </submittedName>
</protein>
<proteinExistence type="predicted"/>